<evidence type="ECO:0000259" key="10">
    <source>
        <dbReference type="Pfam" id="PF08263"/>
    </source>
</evidence>
<evidence type="ECO:0000256" key="4">
    <source>
        <dbReference type="ARBA" id="ARBA00022729"/>
    </source>
</evidence>
<dbReference type="PANTHER" id="PTHR48063:SF101">
    <property type="entry name" value="LRR RECEPTOR-LIKE SERINE_THREONINE-PROTEIN KINASE FLS2"/>
    <property type="match status" value="1"/>
</dbReference>
<evidence type="ECO:0000256" key="6">
    <source>
        <dbReference type="ARBA" id="ARBA00022989"/>
    </source>
</evidence>
<name>A0ABQ9N8B7_HEVBR</name>
<keyword evidence="6" id="KW-1133">Transmembrane helix</keyword>
<comment type="subcellular location">
    <subcellularLocation>
        <location evidence="1">Membrane</location>
        <topology evidence="1">Single-pass type I membrane protein</topology>
    </subcellularLocation>
</comment>
<accession>A0ABQ9N8B7</accession>
<keyword evidence="12" id="KW-1185">Reference proteome</keyword>
<dbReference type="Gene3D" id="3.80.10.10">
    <property type="entry name" value="Ribonuclease Inhibitor"/>
    <property type="match status" value="1"/>
</dbReference>
<evidence type="ECO:0000256" key="2">
    <source>
        <dbReference type="ARBA" id="ARBA00022614"/>
    </source>
</evidence>
<reference evidence="11" key="1">
    <citation type="journal article" date="2023" name="Plant Biotechnol. J.">
        <title>Chromosome-level wild Hevea brasiliensis genome provides new tools for genomic-assisted breeding and valuable loci to elevate rubber yield.</title>
        <authorList>
            <person name="Cheng H."/>
            <person name="Song X."/>
            <person name="Hu Y."/>
            <person name="Wu T."/>
            <person name="Yang Q."/>
            <person name="An Z."/>
            <person name="Feng S."/>
            <person name="Deng Z."/>
            <person name="Wu W."/>
            <person name="Zeng X."/>
            <person name="Tu M."/>
            <person name="Wang X."/>
            <person name="Huang H."/>
        </authorList>
    </citation>
    <scope>NUCLEOTIDE SEQUENCE</scope>
    <source>
        <strain evidence="11">MT/VB/25A 57/8</strain>
    </source>
</reference>
<evidence type="ECO:0000256" key="8">
    <source>
        <dbReference type="ARBA" id="ARBA00023170"/>
    </source>
</evidence>
<evidence type="ECO:0000256" key="3">
    <source>
        <dbReference type="ARBA" id="ARBA00022692"/>
    </source>
</evidence>
<keyword evidence="9" id="KW-0325">Glycoprotein</keyword>
<organism evidence="11 12">
    <name type="scientific">Hevea brasiliensis</name>
    <name type="common">Para rubber tree</name>
    <name type="synonym">Siphonia brasiliensis</name>
    <dbReference type="NCBI Taxonomy" id="3981"/>
    <lineage>
        <taxon>Eukaryota</taxon>
        <taxon>Viridiplantae</taxon>
        <taxon>Streptophyta</taxon>
        <taxon>Embryophyta</taxon>
        <taxon>Tracheophyta</taxon>
        <taxon>Spermatophyta</taxon>
        <taxon>Magnoliopsida</taxon>
        <taxon>eudicotyledons</taxon>
        <taxon>Gunneridae</taxon>
        <taxon>Pentapetalae</taxon>
        <taxon>rosids</taxon>
        <taxon>fabids</taxon>
        <taxon>Malpighiales</taxon>
        <taxon>Euphorbiaceae</taxon>
        <taxon>Crotonoideae</taxon>
        <taxon>Micrandreae</taxon>
        <taxon>Hevea</taxon>
    </lineage>
</organism>
<feature type="domain" description="Leucine-rich repeat-containing N-terminal plant-type" evidence="10">
    <location>
        <begin position="38"/>
        <end position="78"/>
    </location>
</feature>
<evidence type="ECO:0000256" key="9">
    <source>
        <dbReference type="ARBA" id="ARBA00023180"/>
    </source>
</evidence>
<keyword evidence="8" id="KW-0675">Receptor</keyword>
<dbReference type="PANTHER" id="PTHR48063">
    <property type="entry name" value="LRR RECEPTOR-LIKE KINASE"/>
    <property type="match status" value="1"/>
</dbReference>
<evidence type="ECO:0000256" key="5">
    <source>
        <dbReference type="ARBA" id="ARBA00022737"/>
    </source>
</evidence>
<gene>
    <name evidence="11" type="ORF">P3X46_002920</name>
</gene>
<dbReference type="InterPro" id="IPR013210">
    <property type="entry name" value="LRR_N_plant-typ"/>
</dbReference>
<evidence type="ECO:0000256" key="1">
    <source>
        <dbReference type="ARBA" id="ARBA00004479"/>
    </source>
</evidence>
<sequence length="120" mass="13719">MLITRWRPLQLHYVHTLVPFVMHMKPGVGNVGIQCIERERQALLRLKDELVDEYGVLSSWGREDDGRDCCKLRGIACSNRTGHVVVQLDLCTAEYYSVYNDSICKPLRGKISQSLLELSL</sequence>
<dbReference type="EMBL" id="JARPOI010000002">
    <property type="protein sequence ID" value="KAJ9187465.1"/>
    <property type="molecule type" value="Genomic_DNA"/>
</dbReference>
<proteinExistence type="predicted"/>
<evidence type="ECO:0000313" key="12">
    <source>
        <dbReference type="Proteomes" id="UP001174677"/>
    </source>
</evidence>
<keyword evidence="5" id="KW-0677">Repeat</keyword>
<keyword evidence="4" id="KW-0732">Signal</keyword>
<comment type="caution">
    <text evidence="11">The sequence shown here is derived from an EMBL/GenBank/DDBJ whole genome shotgun (WGS) entry which is preliminary data.</text>
</comment>
<evidence type="ECO:0000256" key="7">
    <source>
        <dbReference type="ARBA" id="ARBA00023136"/>
    </source>
</evidence>
<keyword evidence="2" id="KW-0433">Leucine-rich repeat</keyword>
<keyword evidence="3" id="KW-0812">Transmembrane</keyword>
<dbReference type="Pfam" id="PF08263">
    <property type="entry name" value="LRRNT_2"/>
    <property type="match status" value="1"/>
</dbReference>
<dbReference type="InterPro" id="IPR046956">
    <property type="entry name" value="RLP23-like"/>
</dbReference>
<dbReference type="InterPro" id="IPR032675">
    <property type="entry name" value="LRR_dom_sf"/>
</dbReference>
<evidence type="ECO:0000313" key="11">
    <source>
        <dbReference type="EMBL" id="KAJ9187465.1"/>
    </source>
</evidence>
<keyword evidence="7" id="KW-0472">Membrane</keyword>
<dbReference type="Proteomes" id="UP001174677">
    <property type="component" value="Chromosome 2"/>
</dbReference>
<protein>
    <recommendedName>
        <fullName evidence="10">Leucine-rich repeat-containing N-terminal plant-type domain-containing protein</fullName>
    </recommendedName>
</protein>